<proteinExistence type="predicted"/>
<dbReference type="eggNOG" id="COG1403">
    <property type="taxonomic scope" value="Bacteria"/>
</dbReference>
<gene>
    <name evidence="1" type="ordered locus">PACID_04430</name>
</gene>
<evidence type="ECO:0000313" key="2">
    <source>
        <dbReference type="Proteomes" id="UP000000214"/>
    </source>
</evidence>
<dbReference type="EMBL" id="CP003493">
    <property type="protein sequence ID" value="AFV88285.1"/>
    <property type="molecule type" value="Genomic_DNA"/>
</dbReference>
<organism evidence="1 2">
    <name type="scientific">Acidipropionibacterium acidipropionici (strain ATCC 4875 / DSM 20272 / JCM 6432 / NBRC 12425 / NCIMB 8070 / 4)</name>
    <name type="common">Propionibacterium acidipropionici</name>
    <dbReference type="NCBI Taxonomy" id="1171373"/>
    <lineage>
        <taxon>Bacteria</taxon>
        <taxon>Bacillati</taxon>
        <taxon>Actinomycetota</taxon>
        <taxon>Actinomycetes</taxon>
        <taxon>Propionibacteriales</taxon>
        <taxon>Propionibacteriaceae</taxon>
        <taxon>Acidipropionibacterium</taxon>
    </lineage>
</organism>
<evidence type="ECO:0000313" key="1">
    <source>
        <dbReference type="EMBL" id="AFV88285.1"/>
    </source>
</evidence>
<protein>
    <submittedName>
        <fullName evidence="1">Uncharacterized protein</fullName>
    </submittedName>
</protein>
<dbReference type="HOGENOM" id="CLU_2303445_0_0_11"/>
<accession>K7SG91</accession>
<dbReference type="Proteomes" id="UP000000214">
    <property type="component" value="Chromosome"/>
</dbReference>
<sequence>MVSDTHLVYSVYMDGKRDVWQTVKVIEEALDLLDHTCALTMTPTQTLDAMKAVRRLADRMDAEAAVWTAGPAGPRESWCGQDVCRREGHRVIVERLPGDG</sequence>
<reference evidence="1 2" key="1">
    <citation type="journal article" date="2012" name="BMC Genomics">
        <title>The genome sequence of Propionibacterium acidipropionici provides insights into its biotechnological and industrial potential.</title>
        <authorList>
            <person name="Parizzi L.P."/>
            <person name="Grassi M.C."/>
            <person name="Llerena L.A."/>
            <person name="Carazzolle M.F."/>
            <person name="Queiroz V.L."/>
            <person name="Lunardi I."/>
            <person name="Zeidler A.F."/>
            <person name="Teixeira P.J."/>
            <person name="Mieczkowski P."/>
            <person name="Rincones J."/>
            <person name="Pereira G.A."/>
        </authorList>
    </citation>
    <scope>NUCLEOTIDE SEQUENCE [LARGE SCALE GENOMIC DNA]</scope>
    <source>
        <strain evidence="2">ATCC 4875 / DSM 20272 / JCM 6432 / NBRC 12425 / NCIMB 8070</strain>
    </source>
</reference>
<dbReference type="KEGG" id="pbo:PACID_04430"/>
<dbReference type="PATRIC" id="fig|1171373.8.peg.448"/>
<name>K7SG91_ACIA4</name>
<dbReference type="AlphaFoldDB" id="K7SG91"/>
<dbReference type="STRING" id="1171373.PACID_04430"/>